<proteinExistence type="inferred from homology"/>
<keyword evidence="6 11" id="KW-0865">Zymogen</keyword>
<keyword evidence="12" id="KW-0732">Signal</keyword>
<evidence type="ECO:0000256" key="2">
    <source>
        <dbReference type="ARBA" id="ARBA00001089"/>
    </source>
</evidence>
<feature type="binding site" evidence="10">
    <location>
        <position position="100"/>
    </location>
    <ligand>
        <name>L-glutamate</name>
        <dbReference type="ChEBI" id="CHEBI:29985"/>
    </ligand>
</feature>
<evidence type="ECO:0000313" key="13">
    <source>
        <dbReference type="EMBL" id="PRD46449.1"/>
    </source>
</evidence>
<gene>
    <name evidence="13" type="primary">ggt</name>
    <name evidence="13" type="ORF">C5745_15750</name>
</gene>
<feature type="binding site" evidence="10">
    <location>
        <position position="468"/>
    </location>
    <ligand>
        <name>L-glutamate</name>
        <dbReference type="ChEBI" id="CHEBI:29985"/>
    </ligand>
</feature>
<keyword evidence="11" id="KW-0317">Glutathione biosynthesis</keyword>
<dbReference type="AlphaFoldDB" id="A0A2S9J108"/>
<comment type="subunit">
    <text evidence="11">This enzyme consists of two polypeptide chains, which are synthesized in precursor form from a single polypeptide.</text>
</comment>
<comment type="catalytic activity">
    <reaction evidence="2 11">
        <text>glutathione + H2O = L-cysteinylglycine + L-glutamate</text>
        <dbReference type="Rhea" id="RHEA:28807"/>
        <dbReference type="ChEBI" id="CHEBI:15377"/>
        <dbReference type="ChEBI" id="CHEBI:29985"/>
        <dbReference type="ChEBI" id="CHEBI:57925"/>
        <dbReference type="ChEBI" id="CHEBI:61694"/>
        <dbReference type="EC" id="3.4.19.13"/>
    </reaction>
</comment>
<keyword evidence="5 11" id="KW-0378">Hydrolase</keyword>
<evidence type="ECO:0000256" key="6">
    <source>
        <dbReference type="ARBA" id="ARBA00023145"/>
    </source>
</evidence>
<dbReference type="InterPro" id="IPR055262">
    <property type="entry name" value="GGT_CS"/>
</dbReference>
<reference evidence="13 14" key="1">
    <citation type="submission" date="2018-02" db="EMBL/GenBank/DDBJ databases">
        <title>The draft genome of Sphingobacterium sp. 5JN-11.</title>
        <authorList>
            <person name="Liu L."/>
            <person name="Li L."/>
            <person name="Liang L."/>
            <person name="Zhang X."/>
            <person name="Wang T."/>
        </authorList>
    </citation>
    <scope>NUCLEOTIDE SEQUENCE [LARGE SCALE GENOMIC DNA]</scope>
    <source>
        <strain evidence="13 14">5JN-11</strain>
    </source>
</reference>
<dbReference type="GO" id="GO:0006751">
    <property type="term" value="P:glutathione catabolic process"/>
    <property type="evidence" value="ECO:0007669"/>
    <property type="project" value="UniProtKB-UniRule"/>
</dbReference>
<dbReference type="Pfam" id="PF01019">
    <property type="entry name" value="G_glu_transpept"/>
    <property type="match status" value="1"/>
</dbReference>
<accession>A0A2S9J108</accession>
<protein>
    <recommendedName>
        <fullName evidence="11">Glutathione hydrolase proenzyme</fullName>
        <ecNumber evidence="11">2.3.2.2</ecNumber>
        <ecNumber evidence="11">3.4.19.13</ecNumber>
    </recommendedName>
    <component>
        <recommendedName>
            <fullName evidence="11">Glutathione hydrolase large chain</fullName>
        </recommendedName>
    </component>
    <component>
        <recommendedName>
            <fullName evidence="11">Glutathione hydrolase small chain</fullName>
        </recommendedName>
    </component>
</protein>
<evidence type="ECO:0000256" key="9">
    <source>
        <dbReference type="PIRSR" id="PIRSR600101-1"/>
    </source>
</evidence>
<sequence length="564" mass="61555">MKLFSSILAILFLVGSYTKAQDDTKRITGTEFNHAAIVTAHPLASQVGVDILKKGGNAIDAAIAVQFALAVVYPNAGNIGGGGFMVYRDKDGFVTSLDFREKAPASAHRDMYLDEKGNPITDLSLYGQLAAGVPGSVAGMDEAHKKFGSMPWKELINPAIDFAEKGFPITARQAKEFNNYLKRFKKFNPNGAAIIRNKDWKPGNLFVQKQLAGTLKRIANQGRDGFYKGATADFIVAEMKRGNGIITHADLADYHAVWREPIVGTYKDYKIISMPPPSSGGIALLALLQSVEQYPLQDWGFQSDSTVRAMVEAERYVYADRASYLGDPDFYNVPVKHLTNKKFNRDRMAKVNLAKATPSTEVNASSFPGYEPEETTHFSIVDAEGNAVSLTTTINGSYGSYVWVDGAGFLLNNEMDDFSVKPGTPNLYGLLGGKANAIAPQKRMLSAMTPTIIEQGGHLKMVIGTPGGSTIITSVFQGILNVLEFGMSAQESVSKPRFHHQWKPDRIDVEEKAIADPIRKSLEGDGYILHPRNTIGRMKNIVVLPNGKLQTGADPRGDDFAEGY</sequence>
<dbReference type="Gene3D" id="3.60.20.40">
    <property type="match status" value="1"/>
</dbReference>
<organism evidence="13 14">
    <name type="scientific">Sphingobacterium haloxyli</name>
    <dbReference type="NCBI Taxonomy" id="2100533"/>
    <lineage>
        <taxon>Bacteria</taxon>
        <taxon>Pseudomonadati</taxon>
        <taxon>Bacteroidota</taxon>
        <taxon>Sphingobacteriia</taxon>
        <taxon>Sphingobacteriales</taxon>
        <taxon>Sphingobacteriaceae</taxon>
        <taxon>Sphingobacterium</taxon>
    </lineage>
</organism>
<feature type="binding site" evidence="10">
    <location>
        <begin position="393"/>
        <end position="395"/>
    </location>
    <ligand>
        <name>L-glutamate</name>
        <dbReference type="ChEBI" id="CHEBI:29985"/>
    </ligand>
</feature>
<dbReference type="PROSITE" id="PS00462">
    <property type="entry name" value="G_GLU_TRANSPEPTIDASE"/>
    <property type="match status" value="1"/>
</dbReference>
<evidence type="ECO:0000256" key="7">
    <source>
        <dbReference type="ARBA" id="ARBA00023315"/>
    </source>
</evidence>
<dbReference type="RefSeq" id="WP_105717992.1">
    <property type="nucleotide sequence ID" value="NZ_PVBQ01000014.1"/>
</dbReference>
<dbReference type="EC" id="2.3.2.2" evidence="11"/>
<dbReference type="EMBL" id="PVBQ01000014">
    <property type="protein sequence ID" value="PRD46449.1"/>
    <property type="molecule type" value="Genomic_DNA"/>
</dbReference>
<evidence type="ECO:0000256" key="11">
    <source>
        <dbReference type="RuleBase" id="RU368036"/>
    </source>
</evidence>
<keyword evidence="14" id="KW-1185">Reference proteome</keyword>
<evidence type="ECO:0000256" key="8">
    <source>
        <dbReference type="ARBA" id="ARBA00047417"/>
    </source>
</evidence>
<dbReference type="GO" id="GO:0006750">
    <property type="term" value="P:glutathione biosynthetic process"/>
    <property type="evidence" value="ECO:0007669"/>
    <property type="project" value="UniProtKB-KW"/>
</dbReference>
<feature type="binding site" evidence="10">
    <location>
        <position position="417"/>
    </location>
    <ligand>
        <name>L-glutamate</name>
        <dbReference type="ChEBI" id="CHEBI:29985"/>
    </ligand>
</feature>
<dbReference type="GO" id="GO:0103068">
    <property type="term" value="F:leukotriene C4 gamma-glutamyl transferase activity"/>
    <property type="evidence" value="ECO:0007669"/>
    <property type="project" value="UniProtKB-EC"/>
</dbReference>
<comment type="PTM">
    <text evidence="11">Cleaved by autocatalysis into a large and a small subunit.</text>
</comment>
<dbReference type="NCBIfam" id="TIGR00066">
    <property type="entry name" value="g_glut_trans"/>
    <property type="match status" value="1"/>
</dbReference>
<evidence type="ECO:0000256" key="4">
    <source>
        <dbReference type="ARBA" id="ARBA00022679"/>
    </source>
</evidence>
<dbReference type="InterPro" id="IPR000101">
    <property type="entry name" value="GGT_peptidase"/>
</dbReference>
<dbReference type="UniPathway" id="UPA00204"/>
<dbReference type="SUPFAM" id="SSF56235">
    <property type="entry name" value="N-terminal nucleophile aminohydrolases (Ntn hydrolases)"/>
    <property type="match status" value="1"/>
</dbReference>
<feature type="active site" description="Nucleophile" evidence="9">
    <location>
        <position position="375"/>
    </location>
</feature>
<evidence type="ECO:0000256" key="12">
    <source>
        <dbReference type="SAM" id="SignalP"/>
    </source>
</evidence>
<evidence type="ECO:0000256" key="1">
    <source>
        <dbReference type="ARBA" id="ARBA00001049"/>
    </source>
</evidence>
<comment type="caution">
    <text evidence="13">The sequence shown here is derived from an EMBL/GenBank/DDBJ whole genome shotgun (WGS) entry which is preliminary data.</text>
</comment>
<evidence type="ECO:0000313" key="14">
    <source>
        <dbReference type="Proteomes" id="UP000239711"/>
    </source>
</evidence>
<dbReference type="GO" id="GO:0036374">
    <property type="term" value="F:glutathione hydrolase activity"/>
    <property type="evidence" value="ECO:0007669"/>
    <property type="project" value="UniProtKB-UniRule"/>
</dbReference>
<dbReference type="InterPro" id="IPR043138">
    <property type="entry name" value="GGT_lsub"/>
</dbReference>
<keyword evidence="7 11" id="KW-0012">Acyltransferase</keyword>
<dbReference type="Proteomes" id="UP000239711">
    <property type="component" value="Unassembled WGS sequence"/>
</dbReference>
<feature type="signal peptide" evidence="12">
    <location>
        <begin position="1"/>
        <end position="20"/>
    </location>
</feature>
<dbReference type="InterPro" id="IPR043137">
    <property type="entry name" value="GGT_ssub_C"/>
</dbReference>
<comment type="catalytic activity">
    <reaction evidence="8 11">
        <text>an N-terminal (5-L-glutamyl)-[peptide] + an alpha-amino acid = 5-L-glutamyl amino acid + an N-terminal L-alpha-aminoacyl-[peptide]</text>
        <dbReference type="Rhea" id="RHEA:23904"/>
        <dbReference type="Rhea" id="RHEA-COMP:9780"/>
        <dbReference type="Rhea" id="RHEA-COMP:9795"/>
        <dbReference type="ChEBI" id="CHEBI:77644"/>
        <dbReference type="ChEBI" id="CHEBI:78597"/>
        <dbReference type="ChEBI" id="CHEBI:78599"/>
        <dbReference type="ChEBI" id="CHEBI:78608"/>
        <dbReference type="EC" id="2.3.2.2"/>
    </reaction>
</comment>
<dbReference type="PANTHER" id="PTHR43199:SF1">
    <property type="entry name" value="GLUTATHIONE HYDROLASE PROENZYME"/>
    <property type="match status" value="1"/>
</dbReference>
<dbReference type="InterPro" id="IPR051792">
    <property type="entry name" value="GGT_bact"/>
</dbReference>
<dbReference type="OrthoDB" id="9781342at2"/>
<dbReference type="PRINTS" id="PR01210">
    <property type="entry name" value="GGTRANSPTASE"/>
</dbReference>
<dbReference type="Gene3D" id="1.10.246.130">
    <property type="match status" value="1"/>
</dbReference>
<dbReference type="InterPro" id="IPR029055">
    <property type="entry name" value="Ntn_hydrolases_N"/>
</dbReference>
<comment type="pathway">
    <text evidence="11">Sulfur metabolism; glutathione metabolism.</text>
</comment>
<evidence type="ECO:0000256" key="3">
    <source>
        <dbReference type="ARBA" id="ARBA00009381"/>
    </source>
</evidence>
<dbReference type="EC" id="3.4.19.13" evidence="11"/>
<name>A0A2S9J108_9SPHI</name>
<feature type="chain" id="PRO_5015692842" description="Glutathione hydrolase proenzyme" evidence="12">
    <location>
        <begin position="21"/>
        <end position="564"/>
    </location>
</feature>
<comment type="catalytic activity">
    <reaction evidence="1 11">
        <text>an S-substituted glutathione + H2O = an S-substituted L-cysteinylglycine + L-glutamate</text>
        <dbReference type="Rhea" id="RHEA:59468"/>
        <dbReference type="ChEBI" id="CHEBI:15377"/>
        <dbReference type="ChEBI" id="CHEBI:29985"/>
        <dbReference type="ChEBI" id="CHEBI:90779"/>
        <dbReference type="ChEBI" id="CHEBI:143103"/>
        <dbReference type="EC" id="3.4.19.13"/>
    </reaction>
</comment>
<keyword evidence="4 11" id="KW-0808">Transferase</keyword>
<comment type="similarity">
    <text evidence="3 11">Belongs to the gamma-glutamyltransferase family.</text>
</comment>
<dbReference type="PANTHER" id="PTHR43199">
    <property type="entry name" value="GLUTATHIONE HYDROLASE"/>
    <property type="match status" value="1"/>
</dbReference>
<evidence type="ECO:0000256" key="10">
    <source>
        <dbReference type="PIRSR" id="PIRSR600101-2"/>
    </source>
</evidence>
<evidence type="ECO:0000256" key="5">
    <source>
        <dbReference type="ARBA" id="ARBA00022801"/>
    </source>
</evidence>